<evidence type="ECO:0000256" key="5">
    <source>
        <dbReference type="ARBA" id="ARBA00012763"/>
    </source>
</evidence>
<dbReference type="GO" id="GO:0019133">
    <property type="term" value="F:choline monooxygenase activity"/>
    <property type="evidence" value="ECO:0007669"/>
    <property type="project" value="UniProtKB-EC"/>
</dbReference>
<proteinExistence type="inferred from homology"/>
<gene>
    <name evidence="14" type="ORF">WJX81_008352</name>
</gene>
<keyword evidence="11" id="KW-0411">Iron-sulfur</keyword>
<comment type="pathway">
    <text evidence="3">Amine and polyamine biosynthesis; betaine biosynthesis via choline pathway; betaine aldehyde from choline (monooxygenase route): step 1/1.</text>
</comment>
<evidence type="ECO:0000256" key="2">
    <source>
        <dbReference type="ARBA" id="ARBA00002149"/>
    </source>
</evidence>
<evidence type="ECO:0000256" key="3">
    <source>
        <dbReference type="ARBA" id="ARBA00004866"/>
    </source>
</evidence>
<evidence type="ECO:0000256" key="6">
    <source>
        <dbReference type="ARBA" id="ARBA00014931"/>
    </source>
</evidence>
<dbReference type="Gene3D" id="3.90.380.10">
    <property type="entry name" value="Naphthalene 1,2-dioxygenase Alpha Subunit, Chain A, domain 1"/>
    <property type="match status" value="2"/>
</dbReference>
<evidence type="ECO:0000256" key="4">
    <source>
        <dbReference type="ARBA" id="ARBA00010848"/>
    </source>
</evidence>
<evidence type="ECO:0000256" key="7">
    <source>
        <dbReference type="ARBA" id="ARBA00022714"/>
    </source>
</evidence>
<evidence type="ECO:0000256" key="11">
    <source>
        <dbReference type="ARBA" id="ARBA00023014"/>
    </source>
</evidence>
<evidence type="ECO:0000313" key="15">
    <source>
        <dbReference type="Proteomes" id="UP001445335"/>
    </source>
</evidence>
<evidence type="ECO:0000259" key="13">
    <source>
        <dbReference type="PROSITE" id="PS51296"/>
    </source>
</evidence>
<reference evidence="14 15" key="1">
    <citation type="journal article" date="2024" name="Nat. Commun.">
        <title>Phylogenomics reveals the evolutionary origins of lichenization in chlorophyte algae.</title>
        <authorList>
            <person name="Puginier C."/>
            <person name="Libourel C."/>
            <person name="Otte J."/>
            <person name="Skaloud P."/>
            <person name="Haon M."/>
            <person name="Grisel S."/>
            <person name="Petersen M."/>
            <person name="Berrin J.G."/>
            <person name="Delaux P.M."/>
            <person name="Dal Grande F."/>
            <person name="Keller J."/>
        </authorList>
    </citation>
    <scope>NUCLEOTIDE SEQUENCE [LARGE SCALE GENOMIC DNA]</scope>
    <source>
        <strain evidence="14 15">SAG 245.80</strain>
    </source>
</reference>
<dbReference type="PANTHER" id="PTHR43756:SF5">
    <property type="entry name" value="CHOLINE MONOOXYGENASE, CHLOROPLASTIC"/>
    <property type="match status" value="1"/>
</dbReference>
<dbReference type="InterPro" id="IPR015879">
    <property type="entry name" value="Ring_hydroxy_dOase_asu_C_dom"/>
</dbReference>
<evidence type="ECO:0000256" key="12">
    <source>
        <dbReference type="ARBA" id="ARBA00049097"/>
    </source>
</evidence>
<evidence type="ECO:0000256" key="8">
    <source>
        <dbReference type="ARBA" id="ARBA00022723"/>
    </source>
</evidence>
<comment type="catalytic activity">
    <reaction evidence="12">
        <text>choline + 2 reduced [2Fe-2S]-[ferredoxin] + O2 + 2 H(+) = betaine aldehyde hydrate + 2 oxidized [2Fe-2S]-[ferredoxin] + H2O</text>
        <dbReference type="Rhea" id="RHEA:17769"/>
        <dbReference type="Rhea" id="RHEA-COMP:10000"/>
        <dbReference type="Rhea" id="RHEA-COMP:10001"/>
        <dbReference type="ChEBI" id="CHEBI:15354"/>
        <dbReference type="ChEBI" id="CHEBI:15377"/>
        <dbReference type="ChEBI" id="CHEBI:15378"/>
        <dbReference type="ChEBI" id="CHEBI:15379"/>
        <dbReference type="ChEBI" id="CHEBI:15870"/>
        <dbReference type="ChEBI" id="CHEBI:33737"/>
        <dbReference type="ChEBI" id="CHEBI:33738"/>
        <dbReference type="EC" id="1.14.15.7"/>
    </reaction>
</comment>
<organism evidence="14 15">
    <name type="scientific">Elliptochloris bilobata</name>
    <dbReference type="NCBI Taxonomy" id="381761"/>
    <lineage>
        <taxon>Eukaryota</taxon>
        <taxon>Viridiplantae</taxon>
        <taxon>Chlorophyta</taxon>
        <taxon>core chlorophytes</taxon>
        <taxon>Trebouxiophyceae</taxon>
        <taxon>Trebouxiophyceae incertae sedis</taxon>
        <taxon>Elliptochloris clade</taxon>
        <taxon>Elliptochloris</taxon>
    </lineage>
</organism>
<dbReference type="PROSITE" id="PS51296">
    <property type="entry name" value="RIESKE"/>
    <property type="match status" value="1"/>
</dbReference>
<dbReference type="GO" id="GO:0051537">
    <property type="term" value="F:2 iron, 2 sulfur cluster binding"/>
    <property type="evidence" value="ECO:0007669"/>
    <property type="project" value="UniProtKB-KW"/>
</dbReference>
<keyword evidence="7" id="KW-0001">2Fe-2S</keyword>
<dbReference type="AlphaFoldDB" id="A0AAW1RN53"/>
<comment type="cofactor">
    <cofactor evidence="1">
        <name>Fe cation</name>
        <dbReference type="ChEBI" id="CHEBI:24875"/>
    </cofactor>
</comment>
<dbReference type="EMBL" id="JALJOU010000029">
    <property type="protein sequence ID" value="KAK9835244.1"/>
    <property type="molecule type" value="Genomic_DNA"/>
</dbReference>
<dbReference type="InterPro" id="IPR017941">
    <property type="entry name" value="Rieske_2Fe-2S"/>
</dbReference>
<keyword evidence="8" id="KW-0479">Metal-binding</keyword>
<accession>A0AAW1RN53</accession>
<dbReference type="Pfam" id="PF00355">
    <property type="entry name" value="Rieske"/>
    <property type="match status" value="1"/>
</dbReference>
<sequence length="304" mass="33703">MDANKRLRAFHNVCRHHAAAVAEDRGRTDRFTCPYHGWEYGLDGRLLKATRVAGIRNFRAADYGLVPVSIGTWGPFMFVHLGREATDGADADLHAWLGEGGHAMTAAGVADSGLKFVTQREYRLGCNWKVYCDNYLDGGYHVAHAHKALACSLDLASYCSRLYENVSEQTCSSSAAIGDRLGGRAAAYFFIYPNFMVNRYGPWLDVSWVVPDQGVSSANGMQRCLVRTSWWLDADRAQDGDFVAAGIAASEEVQQEDIWLCESVQRGLASPAYDSGRYAPGVETPMHHFHRLLHRDLFPDPVPP</sequence>
<protein>
    <recommendedName>
        <fullName evidence="6">Choline monooxygenase, chloroplastic</fullName>
        <ecNumber evidence="5">1.14.15.7</ecNumber>
    </recommendedName>
</protein>
<evidence type="ECO:0000256" key="9">
    <source>
        <dbReference type="ARBA" id="ARBA00023002"/>
    </source>
</evidence>
<dbReference type="PANTHER" id="PTHR43756">
    <property type="entry name" value="CHOLINE MONOOXYGENASE, CHLOROPLASTIC"/>
    <property type="match status" value="1"/>
</dbReference>
<evidence type="ECO:0000256" key="1">
    <source>
        <dbReference type="ARBA" id="ARBA00001962"/>
    </source>
</evidence>
<dbReference type="Gene3D" id="2.102.10.10">
    <property type="entry name" value="Rieske [2Fe-2S] iron-sulphur domain"/>
    <property type="match status" value="1"/>
</dbReference>
<comment type="function">
    <text evidence="2">Catalyzes the first step of the osmoprotectant glycine betaine synthesis.</text>
</comment>
<dbReference type="InterPro" id="IPR036922">
    <property type="entry name" value="Rieske_2Fe-2S_sf"/>
</dbReference>
<evidence type="ECO:0000313" key="14">
    <source>
        <dbReference type="EMBL" id="KAK9835244.1"/>
    </source>
</evidence>
<comment type="caution">
    <text evidence="14">The sequence shown here is derived from an EMBL/GenBank/DDBJ whole genome shotgun (WGS) entry which is preliminary data.</text>
</comment>
<dbReference type="EC" id="1.14.15.7" evidence="5"/>
<dbReference type="Proteomes" id="UP001445335">
    <property type="component" value="Unassembled WGS sequence"/>
</dbReference>
<keyword evidence="9" id="KW-0560">Oxidoreductase</keyword>
<keyword evidence="10" id="KW-0408">Iron</keyword>
<dbReference type="InterPro" id="IPR001663">
    <property type="entry name" value="Rng_hydr_dOase-A"/>
</dbReference>
<dbReference type="SUPFAM" id="SSF50022">
    <property type="entry name" value="ISP domain"/>
    <property type="match status" value="1"/>
</dbReference>
<dbReference type="GO" id="GO:0005506">
    <property type="term" value="F:iron ion binding"/>
    <property type="evidence" value="ECO:0007669"/>
    <property type="project" value="InterPro"/>
</dbReference>
<comment type="similarity">
    <text evidence="4">Belongs to the choline monooxygenase family.</text>
</comment>
<keyword evidence="15" id="KW-1185">Reference proteome</keyword>
<name>A0AAW1RN53_9CHLO</name>
<dbReference type="SUPFAM" id="SSF55961">
    <property type="entry name" value="Bet v1-like"/>
    <property type="match status" value="1"/>
</dbReference>
<dbReference type="Pfam" id="PF00848">
    <property type="entry name" value="Ring_hydroxyl_A"/>
    <property type="match status" value="1"/>
</dbReference>
<evidence type="ECO:0000256" key="10">
    <source>
        <dbReference type="ARBA" id="ARBA00023004"/>
    </source>
</evidence>
<feature type="domain" description="Rieske" evidence="13">
    <location>
        <begin position="1"/>
        <end position="79"/>
    </location>
</feature>